<dbReference type="EMBL" id="CP019943">
    <property type="protein sequence ID" value="AQU89477.1"/>
    <property type="molecule type" value="Genomic_DNA"/>
</dbReference>
<accession>A0A1U9RRF5</accession>
<proteinExistence type="predicted"/>
<dbReference type="AlphaFoldDB" id="A0A1U9RRF5"/>
<sequence length="186" mass="22916">MINKHITFFPNKFKKYIKCIDLTFGFGGYNFIYNIYNLITIDKNLSSIIISRNIFKKNFFIFNIKIKNFYNLLKRFKFKKSNLLIYDQGFNSCEIKNNFYYLKKNKYYFEKNKINNNLYFIFNKIIFYLEKKFFLAFMVFNFYDYNKIILFIKKIKIFKIKIFKLNLFEKSLNNGLKQSLLIILYV</sequence>
<organism evidence="1 2">
    <name type="scientific">Carsonella ruddii</name>
    <dbReference type="NCBI Taxonomy" id="114186"/>
    <lineage>
        <taxon>Bacteria</taxon>
        <taxon>Pseudomonadati</taxon>
        <taxon>Pseudomonadota</taxon>
        <taxon>Gammaproteobacteria</taxon>
        <taxon>Oceanospirillales</taxon>
        <taxon>Halomonadaceae</taxon>
        <taxon>Zymobacter group</taxon>
        <taxon>Candidatus Carsonella</taxon>
    </lineage>
</organism>
<evidence type="ECO:0000313" key="2">
    <source>
        <dbReference type="Proteomes" id="UP000189666"/>
    </source>
</evidence>
<dbReference type="GO" id="GO:0004802">
    <property type="term" value="F:transketolase activity"/>
    <property type="evidence" value="ECO:0007669"/>
    <property type="project" value="UniProtKB-EC"/>
</dbReference>
<dbReference type="RefSeq" id="WP_211118580.1">
    <property type="nucleotide sequence ID" value="NZ_CP019943.1"/>
</dbReference>
<dbReference type="EC" id="2.2.1.1" evidence="1"/>
<gene>
    <name evidence="1" type="ORF">BW244_0059</name>
</gene>
<evidence type="ECO:0000313" key="1">
    <source>
        <dbReference type="EMBL" id="AQU89477.1"/>
    </source>
</evidence>
<reference evidence="1 2" key="1">
    <citation type="submission" date="2017-02" db="EMBL/GenBank/DDBJ databases">
        <title>Complete Genome of Candidatus Carsonella ruddii strain BC, a Nutritional Endosymbiont of Bactericera cockerelli.</title>
        <authorList>
            <person name="Riley A.B."/>
            <person name="Kim D.H."/>
            <person name="Hansen A.K."/>
        </authorList>
    </citation>
    <scope>NUCLEOTIDE SEQUENCE [LARGE SCALE GENOMIC DNA]</scope>
    <source>
        <strain evidence="1 2">BC</strain>
    </source>
</reference>
<keyword evidence="1" id="KW-0808">Transferase</keyword>
<dbReference type="Proteomes" id="UP000189666">
    <property type="component" value="Chromosome"/>
</dbReference>
<protein>
    <submittedName>
        <fullName evidence="1">Transketolase</fullName>
        <ecNumber evidence="1">2.2.1.1</ecNumber>
    </submittedName>
</protein>
<name>A0A1U9RRF5_CARRU</name>